<dbReference type="EMBL" id="JBHSRF010000013">
    <property type="protein sequence ID" value="MFC6082008.1"/>
    <property type="molecule type" value="Genomic_DNA"/>
</dbReference>
<feature type="transmembrane region" description="Helical" evidence="1">
    <location>
        <begin position="89"/>
        <end position="108"/>
    </location>
</feature>
<name>A0ABW1NGL2_9ACTN</name>
<dbReference type="RefSeq" id="WP_380751115.1">
    <property type="nucleotide sequence ID" value="NZ_JBHSRF010000013.1"/>
</dbReference>
<keyword evidence="3" id="KW-1185">Reference proteome</keyword>
<evidence type="ECO:0000313" key="3">
    <source>
        <dbReference type="Proteomes" id="UP001596137"/>
    </source>
</evidence>
<accession>A0ABW1NGL2</accession>
<proteinExistence type="predicted"/>
<dbReference type="Pfam" id="PF09579">
    <property type="entry name" value="Spore_YtfJ"/>
    <property type="match status" value="1"/>
</dbReference>
<comment type="caution">
    <text evidence="2">The sequence shown here is derived from an EMBL/GenBank/DDBJ whole genome shotgun (WGS) entry which is preliminary data.</text>
</comment>
<evidence type="ECO:0000313" key="2">
    <source>
        <dbReference type="EMBL" id="MFC6082008.1"/>
    </source>
</evidence>
<keyword evidence="1" id="KW-0812">Transmembrane</keyword>
<evidence type="ECO:0000256" key="1">
    <source>
        <dbReference type="SAM" id="Phobius"/>
    </source>
</evidence>
<keyword evidence="1" id="KW-0472">Membrane</keyword>
<dbReference type="InterPro" id="IPR014229">
    <property type="entry name" value="Spore_YtfJ"/>
</dbReference>
<keyword evidence="1" id="KW-1133">Transmembrane helix</keyword>
<sequence>MDFKELVEKATDSVSVERVFGEPVERDGVTVIPVARIAGGGGGGGGGGGTAGGPEGGGGGLGLKVSPVGVYVIKNGEVGWVPVVDVRRLVLGGQIIAGIGLLVVWAIVRGRAKTRRQKG</sequence>
<dbReference type="Proteomes" id="UP001596137">
    <property type="component" value="Unassembled WGS sequence"/>
</dbReference>
<reference evidence="3" key="1">
    <citation type="journal article" date="2019" name="Int. J. Syst. Evol. Microbiol.">
        <title>The Global Catalogue of Microorganisms (GCM) 10K type strain sequencing project: providing services to taxonomists for standard genome sequencing and annotation.</title>
        <authorList>
            <consortium name="The Broad Institute Genomics Platform"/>
            <consortium name="The Broad Institute Genome Sequencing Center for Infectious Disease"/>
            <person name="Wu L."/>
            <person name="Ma J."/>
        </authorList>
    </citation>
    <scope>NUCLEOTIDE SEQUENCE [LARGE SCALE GENOMIC DNA]</scope>
    <source>
        <strain evidence="3">JCM 30346</strain>
    </source>
</reference>
<gene>
    <name evidence="2" type="ORF">ACFP1K_12635</name>
</gene>
<protein>
    <submittedName>
        <fullName evidence="2">Spore germination protein GerW family protein</fullName>
    </submittedName>
</protein>
<organism evidence="2 3">
    <name type="scientific">Sphaerisporangium aureirubrum</name>
    <dbReference type="NCBI Taxonomy" id="1544736"/>
    <lineage>
        <taxon>Bacteria</taxon>
        <taxon>Bacillati</taxon>
        <taxon>Actinomycetota</taxon>
        <taxon>Actinomycetes</taxon>
        <taxon>Streptosporangiales</taxon>
        <taxon>Streptosporangiaceae</taxon>
        <taxon>Sphaerisporangium</taxon>
    </lineage>
</organism>